<protein>
    <submittedName>
        <fullName evidence="1">P-loop containing nucleoside triphosphate hydrolase protein</fullName>
    </submittedName>
</protein>
<keyword evidence="2" id="KW-1185">Reference proteome</keyword>
<dbReference type="EMBL" id="MU970197">
    <property type="protein sequence ID" value="KAK9319335.1"/>
    <property type="molecule type" value="Genomic_DNA"/>
</dbReference>
<name>A0ACC3TF92_9ASCO</name>
<dbReference type="Proteomes" id="UP001489719">
    <property type="component" value="Unassembled WGS sequence"/>
</dbReference>
<comment type="caution">
    <text evidence="1">The sequence shown here is derived from an EMBL/GenBank/DDBJ whole genome shotgun (WGS) entry which is preliminary data.</text>
</comment>
<organism evidence="1 2">
    <name type="scientific">Lipomyces orientalis</name>
    <dbReference type="NCBI Taxonomy" id="1233043"/>
    <lineage>
        <taxon>Eukaryota</taxon>
        <taxon>Fungi</taxon>
        <taxon>Dikarya</taxon>
        <taxon>Ascomycota</taxon>
        <taxon>Saccharomycotina</taxon>
        <taxon>Lipomycetes</taxon>
        <taxon>Lipomycetales</taxon>
        <taxon>Lipomycetaceae</taxon>
        <taxon>Lipomyces</taxon>
    </lineage>
</organism>
<accession>A0ACC3TF92</accession>
<proteinExistence type="predicted"/>
<reference evidence="2" key="1">
    <citation type="journal article" date="2024" name="Front. Bioeng. Biotechnol.">
        <title>Genome-scale model development and genomic sequencing of the oleaginous clade Lipomyces.</title>
        <authorList>
            <person name="Czajka J.J."/>
            <person name="Han Y."/>
            <person name="Kim J."/>
            <person name="Mondo S.J."/>
            <person name="Hofstad B.A."/>
            <person name="Robles A."/>
            <person name="Haridas S."/>
            <person name="Riley R."/>
            <person name="LaButti K."/>
            <person name="Pangilinan J."/>
            <person name="Andreopoulos W."/>
            <person name="Lipzen A."/>
            <person name="Yan J."/>
            <person name="Wang M."/>
            <person name="Ng V."/>
            <person name="Grigoriev I.V."/>
            <person name="Spatafora J.W."/>
            <person name="Magnuson J.K."/>
            <person name="Baker S.E."/>
            <person name="Pomraning K.R."/>
        </authorList>
    </citation>
    <scope>NUCLEOTIDE SEQUENCE [LARGE SCALE GENOMIC DNA]</scope>
    <source>
        <strain evidence="2">CBS 10300</strain>
    </source>
</reference>
<sequence length="82" mass="8818">MSVSGVSFVRRPKLRIAIARAIVSNPKILLLDEATSALDAKKEGMVQNDLNNSAKSLTTIVIAHRVSTIKNVDLIVVMSKGC</sequence>
<evidence type="ECO:0000313" key="1">
    <source>
        <dbReference type="EMBL" id="KAK9319335.1"/>
    </source>
</evidence>
<gene>
    <name evidence="1" type="ORF">V1517DRAFT_332900</name>
</gene>
<evidence type="ECO:0000313" key="2">
    <source>
        <dbReference type="Proteomes" id="UP001489719"/>
    </source>
</evidence>
<keyword evidence="1" id="KW-0378">Hydrolase</keyword>